<dbReference type="AlphaFoldDB" id="A0A1G6C0C8"/>
<dbReference type="eggNOG" id="COG2141">
    <property type="taxonomic scope" value="Bacteria"/>
</dbReference>
<dbReference type="Pfam" id="PF00296">
    <property type="entry name" value="Bac_luciferase"/>
    <property type="match status" value="1"/>
</dbReference>
<dbReference type="InterPro" id="IPR022290">
    <property type="entry name" value="LLM_Atu2307-like"/>
</dbReference>
<sequence length="351" mass="39024">MTIELGITTFGETTVLEKTGEVIPHDERIRQLVEEIELADQVGLDIYGIGEHHREDFAVSAPEIVLAAGAVNTKHIRLSSAVTIMSSIDPVRVYQQYATIDALSNGRAEIMAGRGSFIESFPLFGYDLANYDELFNEKLDMLLAIKEQTNLTWNGKHTQSVDNRPVYPRAVQKDFPVWVATGGNIESTIRIAEQGLPIAYATIGGNPKTFAQLVKAYKEIGSRHGHSPEQLKVAAHSWGWIEEDTKSAIDNYFYPTKQTVDNIARGRAHWSEMTLDQYLESVGPNGAMFVGNPDVVAAKIIKIIEDLQLDRFMLHLPIGSMPHEDVLKAIKLFGEKVAPKVRAHFAQKEAN</sequence>
<dbReference type="Proteomes" id="UP000182508">
    <property type="component" value="Unassembled WGS sequence"/>
</dbReference>
<dbReference type="GO" id="GO:0005829">
    <property type="term" value="C:cytosol"/>
    <property type="evidence" value="ECO:0007669"/>
    <property type="project" value="TreeGrafter"/>
</dbReference>
<evidence type="ECO:0000256" key="1">
    <source>
        <dbReference type="ARBA" id="ARBA00023002"/>
    </source>
</evidence>
<evidence type="ECO:0000256" key="2">
    <source>
        <dbReference type="ARBA" id="ARBA00023033"/>
    </source>
</evidence>
<evidence type="ECO:0000313" key="5">
    <source>
        <dbReference type="Proteomes" id="UP000182508"/>
    </source>
</evidence>
<dbReference type="EMBL" id="FMXP01000016">
    <property type="protein sequence ID" value="SDB26314.1"/>
    <property type="molecule type" value="Genomic_DNA"/>
</dbReference>
<dbReference type="STRING" id="439219.SAMN02910293_01304"/>
<dbReference type="InterPro" id="IPR011251">
    <property type="entry name" value="Luciferase-like_dom"/>
</dbReference>
<dbReference type="InterPro" id="IPR036661">
    <property type="entry name" value="Luciferase-like_sf"/>
</dbReference>
<dbReference type="GO" id="GO:0016705">
    <property type="term" value="F:oxidoreductase activity, acting on paired donors, with incorporation or reduction of molecular oxygen"/>
    <property type="evidence" value="ECO:0007669"/>
    <property type="project" value="InterPro"/>
</dbReference>
<proteinExistence type="predicted"/>
<gene>
    <name evidence="4" type="ORF">SAMN02910293_01304</name>
</gene>
<feature type="domain" description="Luciferase-like" evidence="3">
    <location>
        <begin position="6"/>
        <end position="302"/>
    </location>
</feature>
<dbReference type="InterPro" id="IPR050766">
    <property type="entry name" value="Bact_Lucif_Oxidored"/>
</dbReference>
<organism evidence="4 5">
    <name type="scientific">Streptococcus henryi</name>
    <dbReference type="NCBI Taxonomy" id="439219"/>
    <lineage>
        <taxon>Bacteria</taxon>
        <taxon>Bacillati</taxon>
        <taxon>Bacillota</taxon>
        <taxon>Bacilli</taxon>
        <taxon>Lactobacillales</taxon>
        <taxon>Streptococcaceae</taxon>
        <taxon>Streptococcus</taxon>
    </lineage>
</organism>
<keyword evidence="5" id="KW-1185">Reference proteome</keyword>
<reference evidence="4 5" key="1">
    <citation type="submission" date="2016-10" db="EMBL/GenBank/DDBJ databases">
        <authorList>
            <person name="de Groot N.N."/>
        </authorList>
    </citation>
    <scope>NUCLEOTIDE SEQUENCE [LARGE SCALE GENOMIC DNA]</scope>
    <source>
        <strain evidence="4 5">A-4</strain>
    </source>
</reference>
<evidence type="ECO:0000313" key="4">
    <source>
        <dbReference type="EMBL" id="SDB26314.1"/>
    </source>
</evidence>
<dbReference type="SUPFAM" id="SSF51679">
    <property type="entry name" value="Bacterial luciferase-like"/>
    <property type="match status" value="1"/>
</dbReference>
<accession>A0A1G6C0C8</accession>
<name>A0A1G6C0C8_9STRE</name>
<dbReference type="Gene3D" id="3.20.20.30">
    <property type="entry name" value="Luciferase-like domain"/>
    <property type="match status" value="1"/>
</dbReference>
<keyword evidence="2" id="KW-0503">Monooxygenase</keyword>
<dbReference type="PANTHER" id="PTHR30137">
    <property type="entry name" value="LUCIFERASE-LIKE MONOOXYGENASE"/>
    <property type="match status" value="1"/>
</dbReference>
<dbReference type="RefSeq" id="WP_074486092.1">
    <property type="nucleotide sequence ID" value="NZ_FMXP01000016.1"/>
</dbReference>
<evidence type="ECO:0000259" key="3">
    <source>
        <dbReference type="Pfam" id="PF00296"/>
    </source>
</evidence>
<dbReference type="NCBIfam" id="TIGR03858">
    <property type="entry name" value="LLM_2I7G"/>
    <property type="match status" value="1"/>
</dbReference>
<keyword evidence="1" id="KW-0560">Oxidoreductase</keyword>
<dbReference type="GO" id="GO:0004497">
    <property type="term" value="F:monooxygenase activity"/>
    <property type="evidence" value="ECO:0007669"/>
    <property type="project" value="UniProtKB-KW"/>
</dbReference>
<protein>
    <submittedName>
        <fullName evidence="4">Probable oxidoreductase, LLM family</fullName>
    </submittedName>
</protein>
<dbReference type="PANTHER" id="PTHR30137:SF8">
    <property type="entry name" value="BLR5498 PROTEIN"/>
    <property type="match status" value="1"/>
</dbReference>